<keyword evidence="2" id="KW-1185">Reference proteome</keyword>
<dbReference type="Proteomes" id="UP000644660">
    <property type="component" value="Unassembled WGS sequence"/>
</dbReference>
<dbReference type="GeneID" id="64859298"/>
<evidence type="ECO:0000313" key="1">
    <source>
        <dbReference type="EMBL" id="CAB4256226.1"/>
    </source>
</evidence>
<name>A0A8H2VIC4_9SACH</name>
<reference evidence="1 2" key="1">
    <citation type="submission" date="2020-05" db="EMBL/GenBank/DDBJ databases">
        <authorList>
            <person name="Casaregola S."/>
            <person name="Devillers H."/>
            <person name="Grondin C."/>
        </authorList>
    </citation>
    <scope>NUCLEOTIDE SEQUENCE [LARGE SCALE GENOMIC DNA]</scope>
    <source>
        <strain evidence="1 2">CLIB 1767</strain>
    </source>
</reference>
<dbReference type="EMBL" id="CAEFZW010000008">
    <property type="protein sequence ID" value="CAB4256226.1"/>
    <property type="molecule type" value="Genomic_DNA"/>
</dbReference>
<gene>
    <name evidence="1" type="ORF">KABA2_08S06116</name>
</gene>
<evidence type="ECO:0000313" key="2">
    <source>
        <dbReference type="Proteomes" id="UP000644660"/>
    </source>
</evidence>
<comment type="caution">
    <text evidence="1">The sequence shown here is derived from an EMBL/GenBank/DDBJ whole genome shotgun (WGS) entry which is preliminary data.</text>
</comment>
<sequence>MEITSPNRSDGSLEPSESVILTPFKERALEEQRIRDNLILSLTPGLKRQSEVQASVAPLNNDIVEIQSYLRDLSSALASRGGGKNLTSQLLSHTVGQDSSASFNNNHGNDNNPELFNTEIQDSSFNIRVNTFNNADDSLLGQEIRELNELTQETPSDEPVPQSRLDTDYVGHNVIESPSNGNNTKSIEVEIEQDNSPMTLSQQILSRIPKQRSGAKIRKLEPVRIGGIMAPSTTNNIDLRKDTVKNPFVTESHPRLEPEPELDPIPFNDKDKLETFDIDMEPSLPHIPESPESDTHKNYISNPISKYEESPQREFNIPDSPHFENNDVFEEPTIQADIKPIGIRQLHDLFDNFLILSNIKLKNKSWKALQEASSQLLKQFTTNLDNGNGLIVPKRTKIIDMLQKYDVVSLNASESEIYRLCSPYLTIEEMNELEMEWFGMVDSLR</sequence>
<dbReference type="RefSeq" id="XP_041408070.1">
    <property type="nucleotide sequence ID" value="XM_041552136.1"/>
</dbReference>
<protein>
    <submittedName>
        <fullName evidence="1">Uncharacterized protein</fullName>
    </submittedName>
</protein>
<dbReference type="AlphaFoldDB" id="A0A8H2VIC4"/>
<proteinExistence type="predicted"/>
<dbReference type="OrthoDB" id="4063473at2759"/>
<organism evidence="1 2">
    <name type="scientific">Maudiozyma barnettii</name>
    <dbReference type="NCBI Taxonomy" id="61262"/>
    <lineage>
        <taxon>Eukaryota</taxon>
        <taxon>Fungi</taxon>
        <taxon>Dikarya</taxon>
        <taxon>Ascomycota</taxon>
        <taxon>Saccharomycotina</taxon>
        <taxon>Saccharomycetes</taxon>
        <taxon>Saccharomycetales</taxon>
        <taxon>Saccharomycetaceae</taxon>
        <taxon>Maudiozyma</taxon>
    </lineage>
</organism>
<accession>A0A8H2VIC4</accession>